<evidence type="ECO:0000313" key="6">
    <source>
        <dbReference type="EMBL" id="NOV98885.1"/>
    </source>
</evidence>
<comment type="caution">
    <text evidence="6">The sequence shown here is derived from an EMBL/GenBank/DDBJ whole genome shotgun (WGS) entry which is preliminary data.</text>
</comment>
<protein>
    <submittedName>
        <fullName evidence="6">AcrR family transcriptional regulator</fullName>
    </submittedName>
</protein>
<dbReference type="PROSITE" id="PS50977">
    <property type="entry name" value="HTH_TETR_2"/>
    <property type="match status" value="1"/>
</dbReference>
<evidence type="ECO:0000256" key="1">
    <source>
        <dbReference type="ARBA" id="ARBA00023015"/>
    </source>
</evidence>
<keyword evidence="2 4" id="KW-0238">DNA-binding</keyword>
<feature type="DNA-binding region" description="H-T-H motif" evidence="4">
    <location>
        <begin position="36"/>
        <end position="55"/>
    </location>
</feature>
<dbReference type="RefSeq" id="WP_171785085.1">
    <property type="nucleotide sequence ID" value="NZ_BAAAML010000004.1"/>
</dbReference>
<dbReference type="PRINTS" id="PR00455">
    <property type="entry name" value="HTHTETR"/>
</dbReference>
<dbReference type="EMBL" id="JABEZU010000005">
    <property type="protein sequence ID" value="NOV98885.1"/>
    <property type="molecule type" value="Genomic_DNA"/>
</dbReference>
<dbReference type="InterPro" id="IPR009057">
    <property type="entry name" value="Homeodomain-like_sf"/>
</dbReference>
<keyword evidence="3" id="KW-0804">Transcription</keyword>
<evidence type="ECO:0000259" key="5">
    <source>
        <dbReference type="PROSITE" id="PS50977"/>
    </source>
</evidence>
<evidence type="ECO:0000313" key="7">
    <source>
        <dbReference type="Proteomes" id="UP000757540"/>
    </source>
</evidence>
<reference evidence="6 7" key="1">
    <citation type="submission" date="2020-05" db="EMBL/GenBank/DDBJ databases">
        <title>Genomic Encyclopedia of Type Strains, Phase III (KMG-III): the genomes of soil and plant-associated and newly described type strains.</title>
        <authorList>
            <person name="Whitman W."/>
        </authorList>
    </citation>
    <scope>NUCLEOTIDE SEQUENCE [LARGE SCALE GENOMIC DNA]</scope>
    <source>
        <strain evidence="6 7">KCTC 19046</strain>
    </source>
</reference>
<keyword evidence="1" id="KW-0805">Transcription regulation</keyword>
<dbReference type="PANTHER" id="PTHR30055:SF234">
    <property type="entry name" value="HTH-TYPE TRANSCRIPTIONAL REGULATOR BETI"/>
    <property type="match status" value="1"/>
</dbReference>
<proteinExistence type="predicted"/>
<sequence length="243" mass="26229">MTPAPMTRAERQQRTRDELVAAARAVFARDGYHGARLDEIAREAGYSKGAVYSNFAGKAELFLAVVDANLALAAHDPWDPFDAALSPGPGDDGDAAGCCIENVHAPLDPEIETETDSIMRGSALATLEFIATAARDPELAQQMATRMQRMVDLYADNTAPTDDDELDDRDRALLLVALDQGAALLELGGVTQLDQRLLRVGLRRILDPRRAAEHPVTDARGGSAVHLQEYRDAVRAALRGQDG</sequence>
<dbReference type="PANTHER" id="PTHR30055">
    <property type="entry name" value="HTH-TYPE TRANSCRIPTIONAL REGULATOR RUTR"/>
    <property type="match status" value="1"/>
</dbReference>
<evidence type="ECO:0000256" key="2">
    <source>
        <dbReference type="ARBA" id="ARBA00023125"/>
    </source>
</evidence>
<accession>A0ABX2A9T9</accession>
<organism evidence="6 7">
    <name type="scientific">Isoptericola halotolerans</name>
    <dbReference type="NCBI Taxonomy" id="300560"/>
    <lineage>
        <taxon>Bacteria</taxon>
        <taxon>Bacillati</taxon>
        <taxon>Actinomycetota</taxon>
        <taxon>Actinomycetes</taxon>
        <taxon>Micrococcales</taxon>
        <taxon>Promicromonosporaceae</taxon>
        <taxon>Isoptericola</taxon>
    </lineage>
</organism>
<keyword evidence="7" id="KW-1185">Reference proteome</keyword>
<gene>
    <name evidence="6" type="ORF">HDG69_003487</name>
</gene>
<dbReference type="InterPro" id="IPR001647">
    <property type="entry name" value="HTH_TetR"/>
</dbReference>
<dbReference type="Gene3D" id="1.10.357.10">
    <property type="entry name" value="Tetracycline Repressor, domain 2"/>
    <property type="match status" value="1"/>
</dbReference>
<name>A0ABX2A9T9_9MICO</name>
<evidence type="ECO:0000256" key="4">
    <source>
        <dbReference type="PROSITE-ProRule" id="PRU00335"/>
    </source>
</evidence>
<dbReference type="SUPFAM" id="SSF46689">
    <property type="entry name" value="Homeodomain-like"/>
    <property type="match status" value="1"/>
</dbReference>
<dbReference type="Pfam" id="PF00440">
    <property type="entry name" value="TetR_N"/>
    <property type="match status" value="1"/>
</dbReference>
<feature type="domain" description="HTH tetR-type" evidence="5">
    <location>
        <begin position="13"/>
        <end position="73"/>
    </location>
</feature>
<evidence type="ECO:0000256" key="3">
    <source>
        <dbReference type="ARBA" id="ARBA00023163"/>
    </source>
</evidence>
<dbReference type="Proteomes" id="UP000757540">
    <property type="component" value="Unassembled WGS sequence"/>
</dbReference>
<dbReference type="InterPro" id="IPR050109">
    <property type="entry name" value="HTH-type_TetR-like_transc_reg"/>
</dbReference>